<evidence type="ECO:0000313" key="1">
    <source>
        <dbReference type="EMBL" id="KAH7905366.1"/>
    </source>
</evidence>
<name>A0ACB7ZWA5_9AGAM</name>
<evidence type="ECO:0000313" key="2">
    <source>
        <dbReference type="Proteomes" id="UP000790377"/>
    </source>
</evidence>
<dbReference type="EMBL" id="MU268208">
    <property type="protein sequence ID" value="KAH7905366.1"/>
    <property type="molecule type" value="Genomic_DNA"/>
</dbReference>
<protein>
    <submittedName>
        <fullName evidence="1">Uncharacterized protein</fullName>
    </submittedName>
</protein>
<accession>A0ACB7ZWA5</accession>
<organism evidence="1 2">
    <name type="scientific">Hygrophoropsis aurantiaca</name>
    <dbReference type="NCBI Taxonomy" id="72124"/>
    <lineage>
        <taxon>Eukaryota</taxon>
        <taxon>Fungi</taxon>
        <taxon>Dikarya</taxon>
        <taxon>Basidiomycota</taxon>
        <taxon>Agaricomycotina</taxon>
        <taxon>Agaricomycetes</taxon>
        <taxon>Agaricomycetidae</taxon>
        <taxon>Boletales</taxon>
        <taxon>Coniophorineae</taxon>
        <taxon>Hygrophoropsidaceae</taxon>
        <taxon>Hygrophoropsis</taxon>
    </lineage>
</organism>
<keyword evidence="2" id="KW-1185">Reference proteome</keyword>
<dbReference type="Proteomes" id="UP000790377">
    <property type="component" value="Unassembled WGS sequence"/>
</dbReference>
<proteinExistence type="predicted"/>
<gene>
    <name evidence="1" type="ORF">BJ138DRAFT_1118534</name>
</gene>
<reference evidence="1" key="1">
    <citation type="journal article" date="2021" name="New Phytol.">
        <title>Evolutionary innovations through gain and loss of genes in the ectomycorrhizal Boletales.</title>
        <authorList>
            <person name="Wu G."/>
            <person name="Miyauchi S."/>
            <person name="Morin E."/>
            <person name="Kuo A."/>
            <person name="Drula E."/>
            <person name="Varga T."/>
            <person name="Kohler A."/>
            <person name="Feng B."/>
            <person name="Cao Y."/>
            <person name="Lipzen A."/>
            <person name="Daum C."/>
            <person name="Hundley H."/>
            <person name="Pangilinan J."/>
            <person name="Johnson J."/>
            <person name="Barry K."/>
            <person name="LaButti K."/>
            <person name="Ng V."/>
            <person name="Ahrendt S."/>
            <person name="Min B."/>
            <person name="Choi I.G."/>
            <person name="Park H."/>
            <person name="Plett J.M."/>
            <person name="Magnuson J."/>
            <person name="Spatafora J.W."/>
            <person name="Nagy L.G."/>
            <person name="Henrissat B."/>
            <person name="Grigoriev I.V."/>
            <person name="Yang Z.L."/>
            <person name="Xu J."/>
            <person name="Martin F.M."/>
        </authorList>
    </citation>
    <scope>NUCLEOTIDE SEQUENCE</scope>
    <source>
        <strain evidence="1">ATCC 28755</strain>
    </source>
</reference>
<sequence length="222" mass="24700">MHLSSPSSPRVTLVQTLYPPISCFRTRHDPTPGLKVHIATPFALQTIITTAQTSITCRVIGIMRHPPSSPPCARPSPALCTHPWPCMRAPCLRLCMPTTAPDRATPLIRLTIPLDDMFFLTSREEVRLGLVQRVLRVVKGHRIRRQSHKFTSTVSGPEPGGNDRAYVSASYCETKTRRLPEDAETTQGYDSNPAPPPNPENRAQRQSLSSSSITMHDRRKSC</sequence>
<comment type="caution">
    <text evidence="1">The sequence shown here is derived from an EMBL/GenBank/DDBJ whole genome shotgun (WGS) entry which is preliminary data.</text>
</comment>